<dbReference type="EMBL" id="VSRR010014313">
    <property type="protein sequence ID" value="MPC56862.1"/>
    <property type="molecule type" value="Genomic_DNA"/>
</dbReference>
<gene>
    <name evidence="1" type="ORF">E2C01_050828</name>
</gene>
<protein>
    <submittedName>
        <fullName evidence="1">Uncharacterized protein</fullName>
    </submittedName>
</protein>
<evidence type="ECO:0000313" key="1">
    <source>
        <dbReference type="EMBL" id="MPC56862.1"/>
    </source>
</evidence>
<dbReference type="Proteomes" id="UP000324222">
    <property type="component" value="Unassembled WGS sequence"/>
</dbReference>
<reference evidence="1 2" key="1">
    <citation type="submission" date="2019-05" db="EMBL/GenBank/DDBJ databases">
        <title>Another draft genome of Portunus trituberculatus and its Hox gene families provides insights of decapod evolution.</title>
        <authorList>
            <person name="Jeong J.-H."/>
            <person name="Song I."/>
            <person name="Kim S."/>
            <person name="Choi T."/>
            <person name="Kim D."/>
            <person name="Ryu S."/>
            <person name="Kim W."/>
        </authorList>
    </citation>
    <scope>NUCLEOTIDE SEQUENCE [LARGE SCALE GENOMIC DNA]</scope>
    <source>
        <tissue evidence="1">Muscle</tissue>
    </source>
</reference>
<accession>A0A5B7GD51</accession>
<evidence type="ECO:0000313" key="2">
    <source>
        <dbReference type="Proteomes" id="UP000324222"/>
    </source>
</evidence>
<name>A0A5B7GD51_PORTR</name>
<organism evidence="1 2">
    <name type="scientific">Portunus trituberculatus</name>
    <name type="common">Swimming crab</name>
    <name type="synonym">Neptunus trituberculatus</name>
    <dbReference type="NCBI Taxonomy" id="210409"/>
    <lineage>
        <taxon>Eukaryota</taxon>
        <taxon>Metazoa</taxon>
        <taxon>Ecdysozoa</taxon>
        <taxon>Arthropoda</taxon>
        <taxon>Crustacea</taxon>
        <taxon>Multicrustacea</taxon>
        <taxon>Malacostraca</taxon>
        <taxon>Eumalacostraca</taxon>
        <taxon>Eucarida</taxon>
        <taxon>Decapoda</taxon>
        <taxon>Pleocyemata</taxon>
        <taxon>Brachyura</taxon>
        <taxon>Eubrachyura</taxon>
        <taxon>Portunoidea</taxon>
        <taxon>Portunidae</taxon>
        <taxon>Portuninae</taxon>
        <taxon>Portunus</taxon>
    </lineage>
</organism>
<keyword evidence="2" id="KW-1185">Reference proteome</keyword>
<proteinExistence type="predicted"/>
<comment type="caution">
    <text evidence="1">The sequence shown here is derived from an EMBL/GenBank/DDBJ whole genome shotgun (WGS) entry which is preliminary data.</text>
</comment>
<sequence>MLFSCLLSTELIHFQSRVYCLGNVEMTKQTSMPVCEKINL</sequence>
<dbReference type="AlphaFoldDB" id="A0A5B7GD51"/>